<dbReference type="Proteomes" id="UP000239326">
    <property type="component" value="Chromosome"/>
</dbReference>
<feature type="transmembrane region" description="Helical" evidence="1">
    <location>
        <begin position="396"/>
        <end position="415"/>
    </location>
</feature>
<sequence length="427" mass="47145">MQDAGTELARAKRLALALLALAAAVFAATSFAPPHLAVLALKAVAEAAMVGALADWFAVRALFHRVPLPFISRHTAIIPRNKDRIGRNLAQFVREKFLDADSLVALIRRRDPAALVANWLTRPANARLVAAQVARMLAAALQALEDAQVERFVQRALRSVVGQMDLARLGSELLAALTQGGRHQQLLDQALARLIAVLQEEETRQLIASTLVGWLKREHPRKEKLLPTDWLGDKGSAMVANALESLLADIAAHPEHRLRAQFDEAVHEWIDRLRSDPAWLQRAEDFRHYLSHDAALAEYLQSLWRSARSALLADLERQDSGTAARVRRMALWLGHALAGDAALRASLNLRLERWVQGLAPEASRFIAQHIEQTVSAWDAREMSALIELHIGRDLQFIRVNGTLVGGLVGLVLFVLSHARELARALGA</sequence>
<accession>A0A2S0MZY3</accession>
<name>A0A2S0MZY3_9BURK</name>
<dbReference type="RefSeq" id="WP_106446416.1">
    <property type="nucleotide sequence ID" value="NZ_CP027669.1"/>
</dbReference>
<dbReference type="PANTHER" id="PTHR38442">
    <property type="entry name" value="INNER MEMBRANE PROTEIN-RELATED"/>
    <property type="match status" value="1"/>
</dbReference>
<gene>
    <name evidence="2" type="ORF">C6571_09160</name>
</gene>
<dbReference type="OrthoDB" id="9769590at2"/>
<dbReference type="PANTHER" id="PTHR38442:SF1">
    <property type="entry name" value="INNER MEMBRANE PROTEIN"/>
    <property type="match status" value="1"/>
</dbReference>
<evidence type="ECO:0000313" key="2">
    <source>
        <dbReference type="EMBL" id="AVO41439.1"/>
    </source>
</evidence>
<dbReference type="KEGG" id="simp:C6571_09160"/>
<dbReference type="EMBL" id="CP027669">
    <property type="protein sequence ID" value="AVO41439.1"/>
    <property type="molecule type" value="Genomic_DNA"/>
</dbReference>
<evidence type="ECO:0000256" key="1">
    <source>
        <dbReference type="SAM" id="Phobius"/>
    </source>
</evidence>
<organism evidence="2 3">
    <name type="scientific">Simplicispira suum</name>
    <dbReference type="NCBI Taxonomy" id="2109915"/>
    <lineage>
        <taxon>Bacteria</taxon>
        <taxon>Pseudomonadati</taxon>
        <taxon>Pseudomonadota</taxon>
        <taxon>Betaproteobacteria</taxon>
        <taxon>Burkholderiales</taxon>
        <taxon>Comamonadaceae</taxon>
        <taxon>Simplicispira</taxon>
    </lineage>
</organism>
<evidence type="ECO:0000313" key="3">
    <source>
        <dbReference type="Proteomes" id="UP000239326"/>
    </source>
</evidence>
<protein>
    <submittedName>
        <fullName evidence="2">DUF445 domain-containing protein</fullName>
    </submittedName>
</protein>
<dbReference type="AlphaFoldDB" id="A0A2S0MZY3"/>
<keyword evidence="1" id="KW-1133">Transmembrane helix</keyword>
<keyword evidence="1" id="KW-0472">Membrane</keyword>
<reference evidence="2 3" key="1">
    <citation type="submission" date="2018-03" db="EMBL/GenBank/DDBJ databases">
        <title>Genome sequencing of Simplicispira sp.</title>
        <authorList>
            <person name="Kim S.-J."/>
            <person name="Heo J."/>
            <person name="Kwon S.-W."/>
        </authorList>
    </citation>
    <scope>NUCLEOTIDE SEQUENCE [LARGE SCALE GENOMIC DNA]</scope>
    <source>
        <strain evidence="2 3">SC1-8</strain>
    </source>
</reference>
<dbReference type="GO" id="GO:0005886">
    <property type="term" value="C:plasma membrane"/>
    <property type="evidence" value="ECO:0007669"/>
    <property type="project" value="TreeGrafter"/>
</dbReference>
<dbReference type="InterPro" id="IPR007383">
    <property type="entry name" value="DUF445"/>
</dbReference>
<dbReference type="Pfam" id="PF04286">
    <property type="entry name" value="DUF445"/>
    <property type="match status" value="1"/>
</dbReference>
<proteinExistence type="predicted"/>
<keyword evidence="1" id="KW-0812">Transmembrane</keyword>
<keyword evidence="3" id="KW-1185">Reference proteome</keyword>